<keyword evidence="4" id="KW-1185">Reference proteome</keyword>
<organism evidence="3 4">
    <name type="scientific">Magnaporthiopsis poae (strain ATCC 64411 / 73-15)</name>
    <name type="common">Kentucky bluegrass fungus</name>
    <name type="synonym">Magnaporthe poae</name>
    <dbReference type="NCBI Taxonomy" id="644358"/>
    <lineage>
        <taxon>Eukaryota</taxon>
        <taxon>Fungi</taxon>
        <taxon>Dikarya</taxon>
        <taxon>Ascomycota</taxon>
        <taxon>Pezizomycotina</taxon>
        <taxon>Sordariomycetes</taxon>
        <taxon>Sordariomycetidae</taxon>
        <taxon>Magnaporthales</taxon>
        <taxon>Magnaporthaceae</taxon>
        <taxon>Magnaporthiopsis</taxon>
    </lineage>
</organism>
<dbReference type="EMBL" id="ADBL01002001">
    <property type="status" value="NOT_ANNOTATED_CDS"/>
    <property type="molecule type" value="Genomic_DNA"/>
</dbReference>
<feature type="transmembrane region" description="Helical" evidence="1">
    <location>
        <begin position="149"/>
        <end position="175"/>
    </location>
</feature>
<feature type="transmembrane region" description="Helical" evidence="1">
    <location>
        <begin position="53"/>
        <end position="71"/>
    </location>
</feature>
<dbReference type="Proteomes" id="UP000011715">
    <property type="component" value="Unassembled WGS sequence"/>
</dbReference>
<reference evidence="2" key="3">
    <citation type="submission" date="2011-03" db="EMBL/GenBank/DDBJ databases">
        <title>Annotation of Magnaporthe poae ATCC 64411.</title>
        <authorList>
            <person name="Ma L.-J."/>
            <person name="Dead R."/>
            <person name="Young S.K."/>
            <person name="Zeng Q."/>
            <person name="Gargeya S."/>
            <person name="Fitzgerald M."/>
            <person name="Haas B."/>
            <person name="Abouelleil A."/>
            <person name="Alvarado L."/>
            <person name="Arachchi H.M."/>
            <person name="Berlin A."/>
            <person name="Brown A."/>
            <person name="Chapman S.B."/>
            <person name="Chen Z."/>
            <person name="Dunbar C."/>
            <person name="Freedman E."/>
            <person name="Gearin G."/>
            <person name="Gellesch M."/>
            <person name="Goldberg J."/>
            <person name="Griggs A."/>
            <person name="Gujja S."/>
            <person name="Heiman D."/>
            <person name="Howarth C."/>
            <person name="Larson L."/>
            <person name="Lui A."/>
            <person name="MacDonald P.J.P."/>
            <person name="Mehta T."/>
            <person name="Montmayeur A."/>
            <person name="Murphy C."/>
            <person name="Neiman D."/>
            <person name="Pearson M."/>
            <person name="Priest M."/>
            <person name="Roberts A."/>
            <person name="Saif S."/>
            <person name="Shea T."/>
            <person name="Shenoy N."/>
            <person name="Sisk P."/>
            <person name="Stolte C."/>
            <person name="Sykes S."/>
            <person name="Yandava C."/>
            <person name="Wortman J."/>
            <person name="Nusbaum C."/>
            <person name="Birren B."/>
        </authorList>
    </citation>
    <scope>NUCLEOTIDE SEQUENCE</scope>
    <source>
        <strain evidence="2">ATCC 64411</strain>
    </source>
</reference>
<evidence type="ECO:0008006" key="5">
    <source>
        <dbReference type="Google" id="ProtNLM"/>
    </source>
</evidence>
<dbReference type="EMBL" id="GL876972">
    <property type="protein sequence ID" value="KLU89336.1"/>
    <property type="molecule type" value="Genomic_DNA"/>
</dbReference>
<feature type="transmembrane region" description="Helical" evidence="1">
    <location>
        <begin position="83"/>
        <end position="99"/>
    </location>
</feature>
<evidence type="ECO:0000313" key="3">
    <source>
        <dbReference type="EnsemblFungi" id="MAPG_08308T0"/>
    </source>
</evidence>
<dbReference type="Pfam" id="PF06966">
    <property type="entry name" value="DUF1295"/>
    <property type="match status" value="1"/>
</dbReference>
<dbReference type="PANTHER" id="PTHR32251">
    <property type="entry name" value="3-OXO-5-ALPHA-STEROID 4-DEHYDROGENASE"/>
    <property type="match status" value="1"/>
</dbReference>
<protein>
    <recommendedName>
        <fullName evidence="5">DUF1295 domain-containing protein</fullName>
    </recommendedName>
</protein>
<evidence type="ECO:0000313" key="2">
    <source>
        <dbReference type="EMBL" id="KLU89336.1"/>
    </source>
</evidence>
<keyword evidence="1" id="KW-0812">Transmembrane</keyword>
<dbReference type="GO" id="GO:0016020">
    <property type="term" value="C:membrane"/>
    <property type="evidence" value="ECO:0007669"/>
    <property type="project" value="TreeGrafter"/>
</dbReference>
<keyword evidence="1" id="KW-1133">Transmembrane helix</keyword>
<dbReference type="AlphaFoldDB" id="A0A0C4E709"/>
<reference evidence="3" key="5">
    <citation type="submission" date="2015-06" db="UniProtKB">
        <authorList>
            <consortium name="EnsemblFungi"/>
        </authorList>
    </citation>
    <scope>IDENTIFICATION</scope>
    <source>
        <strain evidence="3">ATCC 64411</strain>
    </source>
</reference>
<proteinExistence type="predicted"/>
<name>A0A0C4E709_MAGP6</name>
<evidence type="ECO:0000313" key="4">
    <source>
        <dbReference type="Proteomes" id="UP000011715"/>
    </source>
</evidence>
<reference evidence="4" key="1">
    <citation type="submission" date="2010-05" db="EMBL/GenBank/DDBJ databases">
        <title>The genome sequence of Magnaporthe poae strain ATCC 64411.</title>
        <authorList>
            <person name="Ma L.-J."/>
            <person name="Dead R."/>
            <person name="Young S."/>
            <person name="Zeng Q."/>
            <person name="Koehrsen M."/>
            <person name="Alvarado L."/>
            <person name="Berlin A."/>
            <person name="Chapman S.B."/>
            <person name="Chen Z."/>
            <person name="Freedman E."/>
            <person name="Gellesch M."/>
            <person name="Goldberg J."/>
            <person name="Griggs A."/>
            <person name="Gujja S."/>
            <person name="Heilman E.R."/>
            <person name="Heiman D."/>
            <person name="Hepburn T."/>
            <person name="Howarth C."/>
            <person name="Jen D."/>
            <person name="Larson L."/>
            <person name="Mehta T."/>
            <person name="Neiman D."/>
            <person name="Pearson M."/>
            <person name="Roberts A."/>
            <person name="Saif S."/>
            <person name="Shea T."/>
            <person name="Shenoy N."/>
            <person name="Sisk P."/>
            <person name="Stolte C."/>
            <person name="Sykes S."/>
            <person name="Walk T."/>
            <person name="White J."/>
            <person name="Yandava C."/>
            <person name="Haas B."/>
            <person name="Nusbaum C."/>
            <person name="Birren B."/>
        </authorList>
    </citation>
    <scope>NUCLEOTIDE SEQUENCE [LARGE SCALE GENOMIC DNA]</scope>
    <source>
        <strain evidence="4">ATCC 64411 / 73-15</strain>
    </source>
</reference>
<dbReference type="Gene3D" id="1.20.120.1630">
    <property type="match status" value="1"/>
</dbReference>
<accession>A0A0C4E709</accession>
<dbReference type="EnsemblFungi" id="MAPG_08308T0">
    <property type="protein sequence ID" value="MAPG_08308T0"/>
    <property type="gene ID" value="MAPG_08308"/>
</dbReference>
<evidence type="ECO:0000256" key="1">
    <source>
        <dbReference type="SAM" id="Phobius"/>
    </source>
</evidence>
<gene>
    <name evidence="2" type="ORF">MAPG_08308</name>
</gene>
<dbReference type="eggNOG" id="KOG4650">
    <property type="taxonomic scope" value="Eukaryota"/>
</dbReference>
<keyword evidence="1" id="KW-0472">Membrane</keyword>
<dbReference type="VEuPathDB" id="FungiDB:MAPG_08308"/>
<dbReference type="PANTHER" id="PTHR32251:SF23">
    <property type="entry name" value="3-OXO-5-ALPHA-STEROID 4-DEHYDROGENASE (DUF1295)"/>
    <property type="match status" value="1"/>
</dbReference>
<dbReference type="InterPro" id="IPR010721">
    <property type="entry name" value="UstE-like"/>
</dbReference>
<reference evidence="2" key="2">
    <citation type="submission" date="2010-05" db="EMBL/GenBank/DDBJ databases">
        <title>The Genome Sequence of Magnaporthe poae strain ATCC 64411.</title>
        <authorList>
            <consortium name="The Broad Institute Genome Sequencing Platform"/>
            <consortium name="Broad Institute Genome Sequencing Center for Infectious Disease"/>
            <person name="Ma L.-J."/>
            <person name="Dead R."/>
            <person name="Young S."/>
            <person name="Zeng Q."/>
            <person name="Koehrsen M."/>
            <person name="Alvarado L."/>
            <person name="Berlin A."/>
            <person name="Chapman S.B."/>
            <person name="Chen Z."/>
            <person name="Freedman E."/>
            <person name="Gellesch M."/>
            <person name="Goldberg J."/>
            <person name="Griggs A."/>
            <person name="Gujja S."/>
            <person name="Heilman E.R."/>
            <person name="Heiman D."/>
            <person name="Hepburn T."/>
            <person name="Howarth C."/>
            <person name="Jen D."/>
            <person name="Larson L."/>
            <person name="Mehta T."/>
            <person name="Neiman D."/>
            <person name="Pearson M."/>
            <person name="Roberts A."/>
            <person name="Saif S."/>
            <person name="Shea T."/>
            <person name="Shenoy N."/>
            <person name="Sisk P."/>
            <person name="Stolte C."/>
            <person name="Sykes S."/>
            <person name="Walk T."/>
            <person name="White J."/>
            <person name="Yandava C."/>
            <person name="Haas B."/>
            <person name="Nusbaum C."/>
            <person name="Birren B."/>
        </authorList>
    </citation>
    <scope>NUCLEOTIDE SEQUENCE</scope>
    <source>
        <strain evidence="2">ATCC 64411</strain>
    </source>
</reference>
<reference evidence="3" key="4">
    <citation type="journal article" date="2015" name="G3 (Bethesda)">
        <title>Genome sequences of three phytopathogenic species of the Magnaporthaceae family of fungi.</title>
        <authorList>
            <person name="Okagaki L.H."/>
            <person name="Nunes C.C."/>
            <person name="Sailsbery J."/>
            <person name="Clay B."/>
            <person name="Brown D."/>
            <person name="John T."/>
            <person name="Oh Y."/>
            <person name="Young N."/>
            <person name="Fitzgerald M."/>
            <person name="Haas B.J."/>
            <person name="Zeng Q."/>
            <person name="Young S."/>
            <person name="Adiconis X."/>
            <person name="Fan L."/>
            <person name="Levin J.Z."/>
            <person name="Mitchell T.K."/>
            <person name="Okubara P.A."/>
            <person name="Farman M.L."/>
            <person name="Kohn L.M."/>
            <person name="Birren B."/>
            <person name="Ma L.-J."/>
            <person name="Dean R.A."/>
        </authorList>
    </citation>
    <scope>NUCLEOTIDE SEQUENCE</scope>
    <source>
        <strain evidence="3">ATCC 64411 / 73-15</strain>
    </source>
</reference>
<dbReference type="OMA" id="WRKGGYQ"/>
<sequence length="361" mass="40811">MALPALTALEECSDFSKTVEPFIPQLYALPGELAQVLQKREGLLDLYVSTNPLISGFAISLFLGAVFLVAAEANRNYSQVDRLWSLLPTFYIAHFDLWARLAGVPSQRMDVALAFSAVWSARLTYNYARKGGYSIGSEDYRWEIIRGNIPAWAFHTLNATFISFMQSVLLFLIAAPVYPVLLAAQFESDVTSADLAFLSMQLGLVLVEWFADQQQWDYQAAKKKYQSTAKVPAGCGLTQPELDRGFVTWGLWAYSRHPNFAAEQTIWIFLYQWSCFTTKVLYSWAAAGPAFLVLLFQGSTWFTESITAGKYPEYRHYQDKVGMFVPTSPFAYRPLSTLGPKIIRTSEIAKKQKLQEQKKQK</sequence>
<dbReference type="OrthoDB" id="201504at2759"/>